<comment type="subunit">
    <text evidence="5">Homohexamer; trimer of dimers.</text>
</comment>
<dbReference type="GO" id="GO:0030649">
    <property type="term" value="P:aminoglycoside antibiotic catabolic process"/>
    <property type="evidence" value="ECO:0007669"/>
    <property type="project" value="TreeGrafter"/>
</dbReference>
<dbReference type="Pfam" id="PF17668">
    <property type="entry name" value="Acetyltransf_17"/>
    <property type="match status" value="1"/>
</dbReference>
<dbReference type="FunFam" id="3.40.630.30:FF:000112">
    <property type="entry name" value="N-acetyltransferase Eis"/>
    <property type="match status" value="1"/>
</dbReference>
<dbReference type="EC" id="2.3.1.-" evidence="5"/>
<keyword evidence="4 5" id="KW-0012">Acyltransferase</keyword>
<dbReference type="InterPro" id="IPR016181">
    <property type="entry name" value="Acyl_CoA_acyltransferase"/>
</dbReference>
<keyword evidence="8" id="KW-1185">Reference proteome</keyword>
<evidence type="ECO:0000313" key="7">
    <source>
        <dbReference type="EMBL" id="QUR68251.1"/>
    </source>
</evidence>
<evidence type="ECO:0000259" key="6">
    <source>
        <dbReference type="PROSITE" id="PS51186"/>
    </source>
</evidence>
<proteinExistence type="inferred from homology"/>
<dbReference type="InterPro" id="IPR022902">
    <property type="entry name" value="NAcTrfase_Eis"/>
</dbReference>
<dbReference type="Gene3D" id="3.30.1050.10">
    <property type="entry name" value="SCP2 sterol-binding domain"/>
    <property type="match status" value="1"/>
</dbReference>
<dbReference type="PROSITE" id="PS51186">
    <property type="entry name" value="GNAT"/>
    <property type="match status" value="1"/>
</dbReference>
<feature type="domain" description="N-acetyltransferase" evidence="6">
    <location>
        <begin position="15"/>
        <end position="182"/>
    </location>
</feature>
<dbReference type="NCBIfam" id="NF002368">
    <property type="entry name" value="PRK01346.1-5"/>
    <property type="match status" value="1"/>
</dbReference>
<evidence type="ECO:0000256" key="4">
    <source>
        <dbReference type="ARBA" id="ARBA00023315"/>
    </source>
</evidence>
<dbReference type="InterPro" id="IPR000182">
    <property type="entry name" value="GNAT_dom"/>
</dbReference>
<keyword evidence="3 5" id="KW-0808">Transferase</keyword>
<accession>A0A975JYW4</accession>
<reference evidence="7" key="1">
    <citation type="submission" date="2019-12" db="EMBL/GenBank/DDBJ databases">
        <title>Mycobacterium spongiae sp. nov.</title>
        <authorList>
            <person name="Stinear T."/>
        </authorList>
    </citation>
    <scope>NUCLEOTIDE SEQUENCE</scope>
    <source>
        <strain evidence="7">FSD4b-SM</strain>
    </source>
</reference>
<dbReference type="InterPro" id="IPR041380">
    <property type="entry name" value="Acetyltransf_17"/>
</dbReference>
<dbReference type="AlphaFoldDB" id="A0A975JYW4"/>
<dbReference type="GO" id="GO:0034069">
    <property type="term" value="F:aminoglycoside N-acetyltransferase activity"/>
    <property type="evidence" value="ECO:0007669"/>
    <property type="project" value="TreeGrafter"/>
</dbReference>
<dbReference type="Pfam" id="PF13527">
    <property type="entry name" value="Acetyltransf_9"/>
    <property type="match status" value="1"/>
</dbReference>
<evidence type="ECO:0000256" key="2">
    <source>
        <dbReference type="ARBA" id="ARBA00022488"/>
    </source>
</evidence>
<feature type="binding site" evidence="5">
    <location>
        <begin position="137"/>
        <end position="138"/>
    </location>
    <ligand>
        <name>acetyl-CoA</name>
        <dbReference type="ChEBI" id="CHEBI:57288"/>
    </ligand>
</feature>
<dbReference type="InterPro" id="IPR036527">
    <property type="entry name" value="SCP2_sterol-bd_dom_sf"/>
</dbReference>
<feature type="active site" description="Proton donor" evidence="5">
    <location>
        <position position="142"/>
    </location>
</feature>
<evidence type="ECO:0000256" key="1">
    <source>
        <dbReference type="ARBA" id="ARBA00009213"/>
    </source>
</evidence>
<sequence>MSCSVNEPAVLPGSLRLRPATEADLPAMMHLGATSFGDFGELDEFTAWRDLRPTDNAVVVVDGCDEGCEDGADIVGMALYFDLRLTVPGGAVLPTAGLSWVAVAPTHRRRGLLSAMCAELHRRIADSGYPLAALHASEGAIYGRFGYGPATILHELTVDRRFARFHADVPSPGGVRLVKPGEHRDDFAEIYERWRQQTPGGLLRPVALWDDLLADRESSRYGGTAWFAFLHPDGYALYRVHGIDHKVVRGGELRAATADAHIALWRALLGLDLMEKITMFTSVADPLPYQLTDARLAQTTRHQDGLWLRIVDVPRALEARSYPAELCTVLEVSDGPGADGGRYALEIRDGRARCTPTEASAEITMDRGVLGSLYLGAHRASAWAAANRLQAKDAGLIRRLDAAFDSDIAAEAGFEF</sequence>
<dbReference type="Gene3D" id="3.40.630.30">
    <property type="match status" value="2"/>
</dbReference>
<evidence type="ECO:0000313" key="8">
    <source>
        <dbReference type="Proteomes" id="UP000682202"/>
    </source>
</evidence>
<dbReference type="SUPFAM" id="SSF55718">
    <property type="entry name" value="SCP-like"/>
    <property type="match status" value="1"/>
</dbReference>
<dbReference type="CDD" id="cd04301">
    <property type="entry name" value="NAT_SF"/>
    <property type="match status" value="1"/>
</dbReference>
<protein>
    <recommendedName>
        <fullName evidence="5">N-acetyltransferase Eis</fullName>
        <ecNumber evidence="5">2.3.1.-</ecNumber>
    </recommendedName>
</protein>
<evidence type="ECO:0000256" key="5">
    <source>
        <dbReference type="HAMAP-Rule" id="MF_01812"/>
    </source>
</evidence>
<keyword evidence="2" id="KW-1036">Host cytoplasmic vesicle</keyword>
<dbReference type="HAMAP" id="MF_01812">
    <property type="entry name" value="Eis"/>
    <property type="match status" value="1"/>
</dbReference>
<dbReference type="Pfam" id="PF13530">
    <property type="entry name" value="SCP2_2"/>
    <property type="match status" value="1"/>
</dbReference>
<dbReference type="Proteomes" id="UP000682202">
    <property type="component" value="Chromosome"/>
</dbReference>
<name>A0A975JYW4_9MYCO</name>
<evidence type="ECO:0000256" key="3">
    <source>
        <dbReference type="ARBA" id="ARBA00022679"/>
    </source>
</evidence>
<dbReference type="KEGG" id="mspg:F6B93_15205"/>
<dbReference type="InterPro" id="IPR051554">
    <property type="entry name" value="Acetyltransferase_Eis"/>
</dbReference>
<dbReference type="InterPro" id="IPR025559">
    <property type="entry name" value="Eis_dom"/>
</dbReference>
<dbReference type="RefSeq" id="WP_211695822.1">
    <property type="nucleotide sequence ID" value="NZ_CP046600.1"/>
</dbReference>
<feature type="active site" description="Proton acceptor; via carboxylate" evidence="5">
    <location>
        <position position="416"/>
    </location>
</feature>
<dbReference type="SUPFAM" id="SSF55729">
    <property type="entry name" value="Acyl-CoA N-acyltransferases (Nat)"/>
    <property type="match status" value="1"/>
</dbReference>
<organism evidence="7 8">
    <name type="scientific">Mycobacterium spongiae</name>
    <dbReference type="NCBI Taxonomy" id="886343"/>
    <lineage>
        <taxon>Bacteria</taxon>
        <taxon>Bacillati</taxon>
        <taxon>Actinomycetota</taxon>
        <taxon>Actinomycetes</taxon>
        <taxon>Mycobacteriales</taxon>
        <taxon>Mycobacteriaceae</taxon>
        <taxon>Mycobacterium</taxon>
    </lineage>
</organism>
<dbReference type="EMBL" id="CP046600">
    <property type="protein sequence ID" value="QUR68251.1"/>
    <property type="molecule type" value="Genomic_DNA"/>
</dbReference>
<feature type="binding site" evidence="5">
    <location>
        <begin position="101"/>
        <end position="103"/>
    </location>
    <ligand>
        <name>acetyl-CoA</name>
        <dbReference type="ChEBI" id="CHEBI:57288"/>
    </ligand>
</feature>
<comment type="similarity">
    <text evidence="1 5">Belongs to the acetyltransferase Eis family.</text>
</comment>
<dbReference type="PANTHER" id="PTHR37817">
    <property type="entry name" value="N-ACETYLTRANSFERASE EIS"/>
    <property type="match status" value="1"/>
</dbReference>
<dbReference type="PANTHER" id="PTHR37817:SF1">
    <property type="entry name" value="N-ACETYLTRANSFERASE EIS"/>
    <property type="match status" value="1"/>
</dbReference>
<feature type="binding site" evidence="5">
    <location>
        <begin position="109"/>
        <end position="114"/>
    </location>
    <ligand>
        <name>acetyl-CoA</name>
        <dbReference type="ChEBI" id="CHEBI:57288"/>
    </ligand>
</feature>
<dbReference type="NCBIfam" id="NF002367">
    <property type="entry name" value="PRK01346.1-4"/>
    <property type="match status" value="1"/>
</dbReference>
<gene>
    <name evidence="5" type="primary">eis</name>
    <name evidence="7" type="ORF">F6B93_15205</name>
</gene>